<reference evidence="10" key="2">
    <citation type="journal article" date="2023" name="IMA Fungus">
        <title>Comparative genomic study of the Penicillium genus elucidates a diverse pangenome and 15 lateral gene transfer events.</title>
        <authorList>
            <person name="Petersen C."/>
            <person name="Sorensen T."/>
            <person name="Nielsen M.R."/>
            <person name="Sondergaard T.E."/>
            <person name="Sorensen J.L."/>
            <person name="Fitzpatrick D.A."/>
            <person name="Frisvad J.C."/>
            <person name="Nielsen K.L."/>
        </authorList>
    </citation>
    <scope>NUCLEOTIDE SEQUENCE</scope>
    <source>
        <strain evidence="10">IBT 3081</strain>
    </source>
</reference>
<dbReference type="GO" id="GO:0043565">
    <property type="term" value="F:sequence-specific DNA binding"/>
    <property type="evidence" value="ECO:0007669"/>
    <property type="project" value="TreeGrafter"/>
</dbReference>
<feature type="compositionally biased region" description="Basic and acidic residues" evidence="8">
    <location>
        <begin position="287"/>
        <end position="303"/>
    </location>
</feature>
<feature type="domain" description="Zn(2)-C6 fungal-type" evidence="9">
    <location>
        <begin position="60"/>
        <end position="89"/>
    </location>
</feature>
<accession>A0A9W9S564</accession>
<dbReference type="CDD" id="cd14723">
    <property type="entry name" value="ZIP_Ppr1"/>
    <property type="match status" value="1"/>
</dbReference>
<dbReference type="InterPro" id="IPR001138">
    <property type="entry name" value="Zn2Cys6_DnaBD"/>
</dbReference>
<feature type="compositionally biased region" description="Basic and acidic residues" evidence="8">
    <location>
        <begin position="245"/>
        <end position="256"/>
    </location>
</feature>
<name>A0A9W9S564_9EURO</name>
<dbReference type="RefSeq" id="XP_056578229.1">
    <property type="nucleotide sequence ID" value="XM_056721979.1"/>
</dbReference>
<sequence>MLKLSPTSLERKRSPLPSKGSVKTSRTLQTSPVLTSEQTPKPNDQITPEPPAPPFRSVSACNRCRLRKHRCDQRLPRCESCEKAQVRCVGYDPLTKQEVPRSYVAFLESRVNYLNQVLIDHGIGFKPAIAYDEEEALKMEAGQSPRFESRGLRDVRELPEHTHIGMGARTSRKRKLPQYSEDTIPTRQVKRLAQLNILLTELLTDGCEHRQCSRDPGRSYMRAGRRHRAQDSLEKRLPWSPRSFDSIDHSDNRATRSESPVSSHESYRHPRTTHGRGSSLPGAKTILESDHGREVHDAKRKSGFELGSVDPESGTHNTKHISGDSKLRHTNVVRDLNVPSRGSSPEKDDRSSPEPKFDIAADLLRGRRERERPNYDLLDEFLVDWAD</sequence>
<feature type="compositionally biased region" description="Polar residues" evidence="8">
    <location>
        <begin position="21"/>
        <end position="46"/>
    </location>
</feature>
<evidence type="ECO:0000256" key="6">
    <source>
        <dbReference type="ARBA" id="ARBA00023163"/>
    </source>
</evidence>
<dbReference type="InterPro" id="IPR052202">
    <property type="entry name" value="Yeast_MetPath_Reg"/>
</dbReference>
<dbReference type="GO" id="GO:0045944">
    <property type="term" value="P:positive regulation of transcription by RNA polymerase II"/>
    <property type="evidence" value="ECO:0007669"/>
    <property type="project" value="TreeGrafter"/>
</dbReference>
<evidence type="ECO:0000313" key="10">
    <source>
        <dbReference type="EMBL" id="KAJ5372243.1"/>
    </source>
</evidence>
<keyword evidence="5" id="KW-0238">DNA-binding</keyword>
<dbReference type="EMBL" id="JAPZBT010000002">
    <property type="protein sequence ID" value="KAJ5372243.1"/>
    <property type="molecule type" value="Genomic_DNA"/>
</dbReference>
<dbReference type="SUPFAM" id="SSF57701">
    <property type="entry name" value="Zn2/Cys6 DNA-binding domain"/>
    <property type="match status" value="1"/>
</dbReference>
<dbReference type="GeneID" id="81461162"/>
<evidence type="ECO:0000256" key="3">
    <source>
        <dbReference type="ARBA" id="ARBA00022833"/>
    </source>
</evidence>
<dbReference type="CDD" id="cd00067">
    <property type="entry name" value="GAL4"/>
    <property type="match status" value="1"/>
</dbReference>
<keyword evidence="2" id="KW-0479">Metal-binding</keyword>
<dbReference type="SMART" id="SM00066">
    <property type="entry name" value="GAL4"/>
    <property type="match status" value="1"/>
</dbReference>
<evidence type="ECO:0000259" key="9">
    <source>
        <dbReference type="PROSITE" id="PS50048"/>
    </source>
</evidence>
<dbReference type="OrthoDB" id="2399539at2759"/>
<dbReference type="GO" id="GO:0000981">
    <property type="term" value="F:DNA-binding transcription factor activity, RNA polymerase II-specific"/>
    <property type="evidence" value="ECO:0007669"/>
    <property type="project" value="InterPro"/>
</dbReference>
<dbReference type="GO" id="GO:0005634">
    <property type="term" value="C:nucleus"/>
    <property type="evidence" value="ECO:0007669"/>
    <property type="project" value="UniProtKB-SubCell"/>
</dbReference>
<comment type="caution">
    <text evidence="10">The sequence shown here is derived from an EMBL/GenBank/DDBJ whole genome shotgun (WGS) entry which is preliminary data.</text>
</comment>
<evidence type="ECO:0000256" key="1">
    <source>
        <dbReference type="ARBA" id="ARBA00004123"/>
    </source>
</evidence>
<dbReference type="FunFam" id="4.10.240.10:FF:000006">
    <property type="entry name" value="Positive regulator of purine utilization"/>
    <property type="match status" value="1"/>
</dbReference>
<evidence type="ECO:0000256" key="4">
    <source>
        <dbReference type="ARBA" id="ARBA00023015"/>
    </source>
</evidence>
<evidence type="ECO:0000256" key="2">
    <source>
        <dbReference type="ARBA" id="ARBA00022723"/>
    </source>
</evidence>
<evidence type="ECO:0000256" key="7">
    <source>
        <dbReference type="ARBA" id="ARBA00023242"/>
    </source>
</evidence>
<evidence type="ECO:0000313" key="11">
    <source>
        <dbReference type="Proteomes" id="UP001147752"/>
    </source>
</evidence>
<proteinExistence type="predicted"/>
<dbReference type="GO" id="GO:0008270">
    <property type="term" value="F:zinc ion binding"/>
    <property type="evidence" value="ECO:0007669"/>
    <property type="project" value="InterPro"/>
</dbReference>
<keyword evidence="4" id="KW-0805">Transcription regulation</keyword>
<keyword evidence="7" id="KW-0539">Nucleus</keyword>
<keyword evidence="3" id="KW-0862">Zinc</keyword>
<dbReference type="InterPro" id="IPR036864">
    <property type="entry name" value="Zn2-C6_fun-type_DNA-bd_sf"/>
</dbReference>
<feature type="region of interest" description="Disordered" evidence="8">
    <location>
        <begin position="209"/>
        <end position="360"/>
    </location>
</feature>
<dbReference type="Pfam" id="PF00172">
    <property type="entry name" value="Zn_clus"/>
    <property type="match status" value="1"/>
</dbReference>
<feature type="compositionally biased region" description="Basic and acidic residues" evidence="8">
    <location>
        <begin position="344"/>
        <end position="360"/>
    </location>
</feature>
<dbReference type="PROSITE" id="PS50048">
    <property type="entry name" value="ZN2_CY6_FUNGAL_2"/>
    <property type="match status" value="1"/>
</dbReference>
<dbReference type="PANTHER" id="PTHR47782">
    <property type="entry name" value="ZN(II)2CYS6 TRANSCRIPTION FACTOR (EUROFUNG)-RELATED"/>
    <property type="match status" value="1"/>
</dbReference>
<keyword evidence="11" id="KW-1185">Reference proteome</keyword>
<dbReference type="AlphaFoldDB" id="A0A9W9S564"/>
<reference evidence="10" key="1">
    <citation type="submission" date="2022-12" db="EMBL/GenBank/DDBJ databases">
        <authorList>
            <person name="Petersen C."/>
        </authorList>
    </citation>
    <scope>NUCLEOTIDE SEQUENCE</scope>
    <source>
        <strain evidence="10">IBT 3081</strain>
    </source>
</reference>
<evidence type="ECO:0000256" key="8">
    <source>
        <dbReference type="SAM" id="MobiDB-lite"/>
    </source>
</evidence>
<dbReference type="Gene3D" id="4.10.240.10">
    <property type="entry name" value="Zn(2)-C6 fungal-type DNA-binding domain"/>
    <property type="match status" value="1"/>
</dbReference>
<comment type="subcellular location">
    <subcellularLocation>
        <location evidence="1">Nucleus</location>
    </subcellularLocation>
</comment>
<feature type="region of interest" description="Disordered" evidence="8">
    <location>
        <begin position="1"/>
        <end position="54"/>
    </location>
</feature>
<dbReference type="PANTHER" id="PTHR47782:SF1">
    <property type="entry name" value="PYRIMIDINE PATHWAY REGULATORY PROTEIN 1"/>
    <property type="match status" value="1"/>
</dbReference>
<organism evidence="10 11">
    <name type="scientific">Penicillium concentricum</name>
    <dbReference type="NCBI Taxonomy" id="293559"/>
    <lineage>
        <taxon>Eukaryota</taxon>
        <taxon>Fungi</taxon>
        <taxon>Dikarya</taxon>
        <taxon>Ascomycota</taxon>
        <taxon>Pezizomycotina</taxon>
        <taxon>Eurotiomycetes</taxon>
        <taxon>Eurotiomycetidae</taxon>
        <taxon>Eurotiales</taxon>
        <taxon>Aspergillaceae</taxon>
        <taxon>Penicillium</taxon>
    </lineage>
</organism>
<gene>
    <name evidence="10" type="ORF">N7517_004249</name>
</gene>
<dbReference type="Proteomes" id="UP001147752">
    <property type="component" value="Unassembled WGS sequence"/>
</dbReference>
<protein>
    <recommendedName>
        <fullName evidence="9">Zn(2)-C6 fungal-type domain-containing protein</fullName>
    </recommendedName>
</protein>
<keyword evidence="6" id="KW-0804">Transcription</keyword>
<dbReference type="PROSITE" id="PS00463">
    <property type="entry name" value="ZN2_CY6_FUNGAL_1"/>
    <property type="match status" value="1"/>
</dbReference>
<evidence type="ECO:0000256" key="5">
    <source>
        <dbReference type="ARBA" id="ARBA00023125"/>
    </source>
</evidence>